<evidence type="ECO:0000313" key="7">
    <source>
        <dbReference type="Proteomes" id="UP000032679"/>
    </source>
</evidence>
<evidence type="ECO:0000256" key="1">
    <source>
        <dbReference type="ARBA" id="ARBA00006775"/>
    </source>
</evidence>
<organism evidence="6 7">
    <name type="scientific">Tanticharoenia sakaeratensis NBRC 103193</name>
    <dbReference type="NCBI Taxonomy" id="1231623"/>
    <lineage>
        <taxon>Bacteria</taxon>
        <taxon>Pseudomonadati</taxon>
        <taxon>Pseudomonadota</taxon>
        <taxon>Alphaproteobacteria</taxon>
        <taxon>Acetobacterales</taxon>
        <taxon>Acetobacteraceae</taxon>
        <taxon>Tanticharoenia</taxon>
    </lineage>
</organism>
<dbReference type="Pfam" id="PF02435">
    <property type="entry name" value="Glyco_hydro_68"/>
    <property type="match status" value="1"/>
</dbReference>
<feature type="binding site" evidence="2">
    <location>
        <begin position="216"/>
        <end position="217"/>
    </location>
    <ligand>
        <name>substrate</name>
    </ligand>
</feature>
<comment type="cofactor">
    <cofactor evidence="3">
        <name>Ca(2+)</name>
        <dbReference type="ChEBI" id="CHEBI:29108"/>
    </cofactor>
</comment>
<evidence type="ECO:0000313" key="6">
    <source>
        <dbReference type="EMBL" id="GAN53384.1"/>
    </source>
</evidence>
<dbReference type="AlphaFoldDB" id="A0A0D6MIB4"/>
<feature type="binding site" evidence="3">
    <location>
        <position position="210"/>
    </location>
    <ligand>
        <name>Ca(2+)</name>
        <dbReference type="ChEBI" id="CHEBI:29108"/>
        <label>1</label>
    </ligand>
</feature>
<keyword evidence="3" id="KW-0479">Metal-binding</keyword>
<accession>A0A0D6MIB4</accession>
<evidence type="ECO:0000256" key="5">
    <source>
        <dbReference type="RuleBase" id="RU361220"/>
    </source>
</evidence>
<feature type="binding site" evidence="3">
    <location>
        <position position="305"/>
    </location>
    <ligand>
        <name>Ca(2+)</name>
        <dbReference type="ChEBI" id="CHEBI:29108"/>
        <label>1</label>
    </ligand>
</feature>
<dbReference type="OrthoDB" id="3359526at2"/>
<dbReference type="RefSeq" id="WP_084712036.1">
    <property type="nucleotide sequence ID" value="NZ_BALE01000009.1"/>
</dbReference>
<dbReference type="Proteomes" id="UP000032679">
    <property type="component" value="Unassembled WGS sequence"/>
</dbReference>
<name>A0A0D6MIB4_9PROT</name>
<keyword evidence="7" id="KW-1185">Reference proteome</keyword>
<dbReference type="GO" id="GO:0009758">
    <property type="term" value="P:carbohydrate utilization"/>
    <property type="evidence" value="ECO:0007669"/>
    <property type="project" value="InterPro"/>
</dbReference>
<dbReference type="Gene3D" id="2.115.10.20">
    <property type="entry name" value="Glycosyl hydrolase domain, family 43"/>
    <property type="match status" value="1"/>
</dbReference>
<proteinExistence type="inferred from homology"/>
<gene>
    <name evidence="6" type="ORF">Tasa_009_179</name>
</gene>
<dbReference type="CDD" id="cd08997">
    <property type="entry name" value="GH68"/>
    <property type="match status" value="1"/>
</dbReference>
<dbReference type="STRING" id="1231623.Tasa_009_179"/>
<comment type="similarity">
    <text evidence="1 5">Belongs to the glycosyl hydrolase 68 family.</text>
</comment>
<sequence length="453" mass="49933">MNFQIVDLSIQKPHPILRHYGSRWTIADALKVRTDDPTTTLPPIAQNFPVMDDKVLIWDTGALRDIHGRTVTFKGWHVMWSLAATCISHADSNIAQEWQSRNNSAFIGYWYSRDGLAWTWGGRLLQQSADLRPWEWSGSLVMREGTDATLDMFYTSCGYADTARTDFESVVSVSTGTIRSDETGVWFDGFSTTTEMFQADGVNYANEAEDAYWDFRDPHIFRNPDDGRIYALFEGNVPGMRGDFIIGDREMGPVPPGYQVGSGAQYGAAAIGIARLKEGAYEQGAFSGENWELLPALITSLGVNDQTERPHAVFRDGLTYIFTISHHSTYSGGLQGPDGLYGFVSRDGIFGPYVPLNGSGLVLGNPSSQPYCTYSHFVDPQGYVQAFINTVPAPVPAPDNPATYRIGGTLMPTVRIALNGEQTFLTEVHGYGQIFAQSAWPVSNTPDARQVAS</sequence>
<dbReference type="GO" id="GO:0046872">
    <property type="term" value="F:metal ion binding"/>
    <property type="evidence" value="ECO:0007669"/>
    <property type="project" value="UniProtKB-KW"/>
</dbReference>
<evidence type="ECO:0000256" key="4">
    <source>
        <dbReference type="PIRSR" id="PIRSR603469-4"/>
    </source>
</evidence>
<feature type="binding site" evidence="2">
    <location>
        <position position="137"/>
    </location>
    <ligand>
        <name>substrate</name>
    </ligand>
</feature>
<dbReference type="EMBL" id="BALE01000009">
    <property type="protein sequence ID" value="GAN53384.1"/>
    <property type="molecule type" value="Genomic_DNA"/>
</dbReference>
<dbReference type="SUPFAM" id="SSF75005">
    <property type="entry name" value="Arabinanase/levansucrase/invertase"/>
    <property type="match status" value="1"/>
</dbReference>
<dbReference type="InterPro" id="IPR003469">
    <property type="entry name" value="Glyco_hydro_68"/>
</dbReference>
<protein>
    <submittedName>
        <fullName evidence="6">Levansucrase</fullName>
    </submittedName>
</protein>
<reference evidence="6 7" key="1">
    <citation type="submission" date="2012-10" db="EMBL/GenBank/DDBJ databases">
        <title>Genome sequencing of Tanticharoenia sakaeratensis NBRC 103193.</title>
        <authorList>
            <person name="Azuma Y."/>
            <person name="Hadano H."/>
            <person name="Hirakawa H."/>
            <person name="Matsushita K."/>
        </authorList>
    </citation>
    <scope>NUCLEOTIDE SEQUENCE [LARGE SCALE GENOMIC DNA]</scope>
    <source>
        <strain evidence="6 7">NBRC 103193</strain>
    </source>
</reference>
<keyword evidence="3" id="KW-0106">Calcium</keyword>
<dbReference type="InterPro" id="IPR023296">
    <property type="entry name" value="Glyco_hydro_beta-prop_sf"/>
</dbReference>
<evidence type="ECO:0000256" key="2">
    <source>
        <dbReference type="PIRSR" id="PIRSR603469-2"/>
    </source>
</evidence>
<evidence type="ECO:0000256" key="3">
    <source>
        <dbReference type="PIRSR" id="PIRSR603469-3"/>
    </source>
</evidence>
<comment type="caution">
    <text evidence="6">The sequence shown here is derived from an EMBL/GenBank/DDBJ whole genome shotgun (WGS) entry which is preliminary data.</text>
</comment>
<feature type="binding site" evidence="2">
    <location>
        <begin position="306"/>
        <end position="308"/>
    </location>
    <ligand>
        <name>substrate</name>
    </ligand>
</feature>
<dbReference type="GO" id="GO:0050053">
    <property type="term" value="F:levansucrase activity"/>
    <property type="evidence" value="ECO:0007669"/>
    <property type="project" value="InterPro"/>
</dbReference>
<feature type="site" description="Transition state stabilizer" evidence="4">
    <location>
        <position position="217"/>
    </location>
</feature>